<name>A0A8X6TNA4_NEPPI</name>
<gene>
    <name evidence="1" type="ORF">NPIL_70621</name>
</gene>
<dbReference type="EMBL" id="BMAW01108398">
    <property type="protein sequence ID" value="GFT33787.1"/>
    <property type="molecule type" value="Genomic_DNA"/>
</dbReference>
<organism evidence="1 2">
    <name type="scientific">Nephila pilipes</name>
    <name type="common">Giant wood spider</name>
    <name type="synonym">Nephila maculata</name>
    <dbReference type="NCBI Taxonomy" id="299642"/>
    <lineage>
        <taxon>Eukaryota</taxon>
        <taxon>Metazoa</taxon>
        <taxon>Ecdysozoa</taxon>
        <taxon>Arthropoda</taxon>
        <taxon>Chelicerata</taxon>
        <taxon>Arachnida</taxon>
        <taxon>Araneae</taxon>
        <taxon>Araneomorphae</taxon>
        <taxon>Entelegynae</taxon>
        <taxon>Araneoidea</taxon>
        <taxon>Nephilidae</taxon>
        <taxon>Nephila</taxon>
    </lineage>
</organism>
<sequence length="86" mass="10140">MRDIDEKYRRYFSCEEEENRMQSVAEAWKSLDDDYLVEFGLLLSKGKSWTKVSLPILLDLIRIPLTIPVDESKLTSIQSMNRERKA</sequence>
<accession>A0A8X6TNA4</accession>
<comment type="caution">
    <text evidence="1">The sequence shown here is derived from an EMBL/GenBank/DDBJ whole genome shotgun (WGS) entry which is preliminary data.</text>
</comment>
<evidence type="ECO:0000313" key="2">
    <source>
        <dbReference type="Proteomes" id="UP000887013"/>
    </source>
</evidence>
<evidence type="ECO:0000313" key="1">
    <source>
        <dbReference type="EMBL" id="GFT33787.1"/>
    </source>
</evidence>
<reference evidence="1" key="1">
    <citation type="submission" date="2020-08" db="EMBL/GenBank/DDBJ databases">
        <title>Multicomponent nature underlies the extraordinary mechanical properties of spider dragline silk.</title>
        <authorList>
            <person name="Kono N."/>
            <person name="Nakamura H."/>
            <person name="Mori M."/>
            <person name="Yoshida Y."/>
            <person name="Ohtoshi R."/>
            <person name="Malay A.D."/>
            <person name="Moran D.A.P."/>
            <person name="Tomita M."/>
            <person name="Numata K."/>
            <person name="Arakawa K."/>
        </authorList>
    </citation>
    <scope>NUCLEOTIDE SEQUENCE</scope>
</reference>
<dbReference type="AlphaFoldDB" id="A0A8X6TNA4"/>
<dbReference type="Proteomes" id="UP000887013">
    <property type="component" value="Unassembled WGS sequence"/>
</dbReference>
<proteinExistence type="predicted"/>
<protein>
    <submittedName>
        <fullName evidence="1">Uncharacterized protein</fullName>
    </submittedName>
</protein>
<keyword evidence="2" id="KW-1185">Reference proteome</keyword>